<keyword evidence="2" id="KW-1185">Reference proteome</keyword>
<dbReference type="Gene3D" id="3.90.280.10">
    <property type="entry name" value="PEBP-like"/>
    <property type="match status" value="1"/>
</dbReference>
<evidence type="ECO:0000313" key="1">
    <source>
        <dbReference type="EMBL" id="KAJ3481918.1"/>
    </source>
</evidence>
<protein>
    <recommendedName>
        <fullName evidence="3">PEBP-like protein</fullName>
    </recommendedName>
</protein>
<dbReference type="GO" id="GO:0046578">
    <property type="term" value="P:regulation of Ras protein signal transduction"/>
    <property type="evidence" value="ECO:0007669"/>
    <property type="project" value="TreeGrafter"/>
</dbReference>
<dbReference type="GO" id="GO:0030162">
    <property type="term" value="P:regulation of proteolysis"/>
    <property type="evidence" value="ECO:0007669"/>
    <property type="project" value="TreeGrafter"/>
</dbReference>
<dbReference type="Pfam" id="PF01161">
    <property type="entry name" value="PBP"/>
    <property type="match status" value="1"/>
</dbReference>
<dbReference type="EMBL" id="JANAWD010000297">
    <property type="protein sequence ID" value="KAJ3481918.1"/>
    <property type="molecule type" value="Genomic_DNA"/>
</dbReference>
<dbReference type="GO" id="GO:0030414">
    <property type="term" value="F:peptidase inhibitor activity"/>
    <property type="evidence" value="ECO:0007669"/>
    <property type="project" value="TreeGrafter"/>
</dbReference>
<sequence>MAAHLDPLSALVTALEREHIIPDVLPPSFTPSVLFSIVYPNGKEVILGNEFLVEETLDEPSISFTPLNIPSEQAGDNSTPGEEVSYTLAMLDPDAPTRKDPIYITFRHWLVTGLKSPQHKNATNTAPDMIALKSKPDTTPYRPPGPRPNSGLHRYIFLLFQEPTGIKDGFTVPADAPEHGAALEERRSWNAIDFGKKYGLKLVGVNFFLMRSTTLTE</sequence>
<dbReference type="InterPro" id="IPR035810">
    <property type="entry name" value="PEBP_euk"/>
</dbReference>
<reference evidence="1" key="1">
    <citation type="submission" date="2022-07" db="EMBL/GenBank/DDBJ databases">
        <title>Genome Sequence of Physisporinus lineatus.</title>
        <authorList>
            <person name="Buettner E."/>
        </authorList>
    </citation>
    <scope>NUCLEOTIDE SEQUENCE</scope>
    <source>
        <strain evidence="1">VT162</strain>
    </source>
</reference>
<dbReference type="PANTHER" id="PTHR11362">
    <property type="entry name" value="PHOSPHATIDYLETHANOLAMINE-BINDING PROTEIN"/>
    <property type="match status" value="1"/>
</dbReference>
<evidence type="ECO:0008006" key="3">
    <source>
        <dbReference type="Google" id="ProtNLM"/>
    </source>
</evidence>
<dbReference type="InterPro" id="IPR008914">
    <property type="entry name" value="PEBP"/>
</dbReference>
<evidence type="ECO:0000313" key="2">
    <source>
        <dbReference type="Proteomes" id="UP001212997"/>
    </source>
</evidence>
<dbReference type="PANTHER" id="PTHR11362:SF85">
    <property type="entry name" value="INHIBITOR (TFS1), PUTATIVE (AFU_ORTHOLOGUE AFUA_4G08120)-RELATED"/>
    <property type="match status" value="1"/>
</dbReference>
<accession>A0AAD5V1K6</accession>
<dbReference type="Proteomes" id="UP001212997">
    <property type="component" value="Unassembled WGS sequence"/>
</dbReference>
<comment type="caution">
    <text evidence="1">The sequence shown here is derived from an EMBL/GenBank/DDBJ whole genome shotgun (WGS) entry which is preliminary data.</text>
</comment>
<dbReference type="InterPro" id="IPR036610">
    <property type="entry name" value="PEBP-like_sf"/>
</dbReference>
<proteinExistence type="predicted"/>
<organism evidence="1 2">
    <name type="scientific">Meripilus lineatus</name>
    <dbReference type="NCBI Taxonomy" id="2056292"/>
    <lineage>
        <taxon>Eukaryota</taxon>
        <taxon>Fungi</taxon>
        <taxon>Dikarya</taxon>
        <taxon>Basidiomycota</taxon>
        <taxon>Agaricomycotina</taxon>
        <taxon>Agaricomycetes</taxon>
        <taxon>Polyporales</taxon>
        <taxon>Meripilaceae</taxon>
        <taxon>Meripilus</taxon>
    </lineage>
</organism>
<gene>
    <name evidence="1" type="ORF">NLI96_g7332</name>
</gene>
<dbReference type="AlphaFoldDB" id="A0AAD5V1K6"/>
<name>A0AAD5V1K6_9APHY</name>
<dbReference type="SUPFAM" id="SSF49777">
    <property type="entry name" value="PEBP-like"/>
    <property type="match status" value="1"/>
</dbReference>
<dbReference type="GO" id="GO:0005543">
    <property type="term" value="F:phospholipid binding"/>
    <property type="evidence" value="ECO:0007669"/>
    <property type="project" value="TreeGrafter"/>
</dbReference>
<dbReference type="CDD" id="cd00866">
    <property type="entry name" value="PEBP_euk"/>
    <property type="match status" value="1"/>
</dbReference>